<dbReference type="AlphaFoldDB" id="A0A3B0CLP5"/>
<evidence type="ECO:0000259" key="1">
    <source>
        <dbReference type="Pfam" id="PF13524"/>
    </source>
</evidence>
<evidence type="ECO:0000313" key="2">
    <source>
        <dbReference type="EMBL" id="RKN85287.1"/>
    </source>
</evidence>
<feature type="domain" description="Spore protein YkvP/CgeB glycosyl transferase-like" evidence="1">
    <location>
        <begin position="223"/>
        <end position="370"/>
    </location>
</feature>
<dbReference type="EMBL" id="RBAH01000005">
    <property type="protein sequence ID" value="RKN85287.1"/>
    <property type="molecule type" value="Genomic_DNA"/>
</dbReference>
<dbReference type="Proteomes" id="UP000282311">
    <property type="component" value="Unassembled WGS sequence"/>
</dbReference>
<dbReference type="Pfam" id="PF13524">
    <property type="entry name" value="Glyco_trans_1_2"/>
    <property type="match status" value="1"/>
</dbReference>
<organism evidence="2 3">
    <name type="scientific">Paenibacillus ginsengarvi</name>
    <dbReference type="NCBI Taxonomy" id="400777"/>
    <lineage>
        <taxon>Bacteria</taxon>
        <taxon>Bacillati</taxon>
        <taxon>Bacillota</taxon>
        <taxon>Bacilli</taxon>
        <taxon>Bacillales</taxon>
        <taxon>Paenibacillaceae</taxon>
        <taxon>Paenibacillus</taxon>
    </lineage>
</organism>
<proteinExistence type="predicted"/>
<dbReference type="OrthoDB" id="110463at2"/>
<keyword evidence="3" id="KW-1185">Reference proteome</keyword>
<sequence length="375" mass="42580">MRRRKGRISKTAPLRDEGAAGWENGYLEGRSDGYHYGLCESIYARAAPEAAPSRNIKVLYVKAEGSPYASLDQGIEEALRASVREVVVASPNDDVAQLAEAANPDLVLVLDAAGCSFKTEQVDRMRDGGLLTAVWLPDDPYHSDATADIARHYDYVFTIEANCVSMYRDIGCCRVFHLPFGVNPGFTRHVRVDETYRHDICFVGSAFWNRVAYFDEIADYLAAKRVKIIGYWWERLRQYEKLASRIEGVWMSPEETAKYYSGAKIVINLHRSADDKSHNSNSRNVPAHSVNPRLFEIASCAAFQLVDNRPELSQFYTPGVEIATFESPSDLVGKLDYYLTHDEERREIARRGLYRTVNEHTYRNRIQRLLSVIFG</sequence>
<name>A0A3B0CLP5_9BACL</name>
<dbReference type="RefSeq" id="WP_120746939.1">
    <property type="nucleotide sequence ID" value="NZ_RBAH01000005.1"/>
</dbReference>
<dbReference type="InterPro" id="IPR055259">
    <property type="entry name" value="YkvP/CgeB_Glyco_trans-like"/>
</dbReference>
<reference evidence="2 3" key="1">
    <citation type="journal article" date="2007" name="Int. J. Syst. Evol. Microbiol.">
        <title>Paenibacillus ginsengarvi sp. nov., isolated from soil from ginseng cultivation.</title>
        <authorList>
            <person name="Yoon M.H."/>
            <person name="Ten L.N."/>
            <person name="Im W.T."/>
        </authorList>
    </citation>
    <scope>NUCLEOTIDE SEQUENCE [LARGE SCALE GENOMIC DNA]</scope>
    <source>
        <strain evidence="2 3">KCTC 13059</strain>
    </source>
</reference>
<gene>
    <name evidence="2" type="ORF">D7M11_09380</name>
</gene>
<evidence type="ECO:0000313" key="3">
    <source>
        <dbReference type="Proteomes" id="UP000282311"/>
    </source>
</evidence>
<protein>
    <submittedName>
        <fullName evidence="2">Spore maturation protein cgeB</fullName>
    </submittedName>
</protein>
<accession>A0A3B0CLP5</accession>
<comment type="caution">
    <text evidence="2">The sequence shown here is derived from an EMBL/GenBank/DDBJ whole genome shotgun (WGS) entry which is preliminary data.</text>
</comment>